<dbReference type="EMBL" id="LODL01000040">
    <property type="protein sequence ID" value="KXB29007.1"/>
    <property type="molecule type" value="Genomic_DNA"/>
</dbReference>
<comment type="caution">
    <text evidence="2">The sequence shown here is derived from an EMBL/GenBank/DDBJ whole genome shotgun (WGS) entry which is preliminary data.</text>
</comment>
<keyword evidence="1" id="KW-1133">Transmembrane helix</keyword>
<dbReference type="InterPro" id="IPR021218">
    <property type="entry name" value="DUF2784"/>
</dbReference>
<proteinExistence type="predicted"/>
<evidence type="ECO:0000313" key="3">
    <source>
        <dbReference type="Proteomes" id="UP000070186"/>
    </source>
</evidence>
<dbReference type="AlphaFoldDB" id="A0A133XDI6"/>
<reference evidence="2 3" key="1">
    <citation type="submission" date="2015-12" db="EMBL/GenBank/DDBJ databases">
        <title>Nitrous oxide reduction kinetics distinguish bacteria harboring typical versus atypical NosZ.</title>
        <authorList>
            <person name="Yoon S."/>
            <person name="Nissen S."/>
            <person name="Park D."/>
            <person name="Sanford R.A."/>
            <person name="Loeffler F.E."/>
        </authorList>
    </citation>
    <scope>NUCLEOTIDE SEQUENCE [LARGE SCALE GENOMIC DNA]</scope>
    <source>
        <strain evidence="2 3">ATCC BAA-841</strain>
    </source>
</reference>
<name>A0A133XDI6_9RHOO</name>
<dbReference type="Proteomes" id="UP000070186">
    <property type="component" value="Unassembled WGS sequence"/>
</dbReference>
<sequence>MLYRLAAETVLLLHLAFIVFVILGAAGAARWPWLPLIHLPAAAWGVFVELTGRLCPLTTAENYLRLKAGEAGYSESFIEHYLLAIIYPTGLTREIQFALAAVVFVINAAIYAWLFCRHRSARQGDS</sequence>
<evidence type="ECO:0008006" key="4">
    <source>
        <dbReference type="Google" id="ProtNLM"/>
    </source>
</evidence>
<accession>A0A133XDI6</accession>
<dbReference type="STRING" id="281362.AT959_19495"/>
<feature type="transmembrane region" description="Helical" evidence="1">
    <location>
        <begin position="97"/>
        <end position="116"/>
    </location>
</feature>
<dbReference type="RefSeq" id="WP_066887130.1">
    <property type="nucleotide sequence ID" value="NZ_LODL01000040.1"/>
</dbReference>
<protein>
    <recommendedName>
        <fullName evidence="4">DUF2784 domain-containing protein</fullName>
    </recommendedName>
</protein>
<evidence type="ECO:0000313" key="2">
    <source>
        <dbReference type="EMBL" id="KXB29007.1"/>
    </source>
</evidence>
<gene>
    <name evidence="2" type="ORF">AT959_19495</name>
</gene>
<organism evidence="2 3">
    <name type="scientific">Dechloromonas denitrificans</name>
    <dbReference type="NCBI Taxonomy" id="281362"/>
    <lineage>
        <taxon>Bacteria</taxon>
        <taxon>Pseudomonadati</taxon>
        <taxon>Pseudomonadota</taxon>
        <taxon>Betaproteobacteria</taxon>
        <taxon>Rhodocyclales</taxon>
        <taxon>Azonexaceae</taxon>
        <taxon>Dechloromonas</taxon>
    </lineage>
</organism>
<keyword evidence="3" id="KW-1185">Reference proteome</keyword>
<keyword evidence="1" id="KW-0812">Transmembrane</keyword>
<keyword evidence="1" id="KW-0472">Membrane</keyword>
<evidence type="ECO:0000256" key="1">
    <source>
        <dbReference type="SAM" id="Phobius"/>
    </source>
</evidence>
<dbReference type="Pfam" id="PF10861">
    <property type="entry name" value="DUF2784"/>
    <property type="match status" value="1"/>
</dbReference>